<evidence type="ECO:0000256" key="2">
    <source>
        <dbReference type="ARBA" id="ARBA00022679"/>
    </source>
</evidence>
<gene>
    <name evidence="5" type="ORF">GCM10008171_26930</name>
</gene>
<dbReference type="Gene3D" id="2.160.10.10">
    <property type="entry name" value="Hexapeptide repeat proteins"/>
    <property type="match status" value="1"/>
</dbReference>
<comment type="caution">
    <text evidence="5">The sequence shown here is derived from an EMBL/GenBank/DDBJ whole genome shotgun (WGS) entry which is preliminary data.</text>
</comment>
<dbReference type="InterPro" id="IPR050179">
    <property type="entry name" value="Trans_hexapeptide_repeat"/>
</dbReference>
<reference evidence="5" key="1">
    <citation type="journal article" date="2014" name="Int. J. Syst. Evol. Microbiol.">
        <title>Complete genome sequence of Corynebacterium casei LMG S-19264T (=DSM 44701T), isolated from a smear-ripened cheese.</title>
        <authorList>
            <consortium name="US DOE Joint Genome Institute (JGI-PGF)"/>
            <person name="Walter F."/>
            <person name="Albersmeier A."/>
            <person name="Kalinowski J."/>
            <person name="Ruckert C."/>
        </authorList>
    </citation>
    <scope>NUCLEOTIDE SEQUENCE</scope>
    <source>
        <strain evidence="5">VKM B-2555</strain>
    </source>
</reference>
<dbReference type="Pfam" id="PF00132">
    <property type="entry name" value="Hexapep"/>
    <property type="match status" value="1"/>
</dbReference>
<dbReference type="Proteomes" id="UP001143364">
    <property type="component" value="Unassembled WGS sequence"/>
</dbReference>
<dbReference type="PANTHER" id="PTHR43300:SF11">
    <property type="entry name" value="ACETYLTRANSFERASE RV3034C-RELATED"/>
    <property type="match status" value="1"/>
</dbReference>
<evidence type="ECO:0008006" key="7">
    <source>
        <dbReference type="Google" id="ProtNLM"/>
    </source>
</evidence>
<accession>A0A9W6N3V1</accession>
<name>A0A9W6N3V1_9HYPH</name>
<evidence type="ECO:0000313" key="5">
    <source>
        <dbReference type="EMBL" id="GLK77439.1"/>
    </source>
</evidence>
<dbReference type="InterPro" id="IPR018357">
    <property type="entry name" value="Hexapep_transf_CS"/>
</dbReference>
<dbReference type="PANTHER" id="PTHR43300">
    <property type="entry name" value="ACETYLTRANSFERASE"/>
    <property type="match status" value="1"/>
</dbReference>
<dbReference type="SUPFAM" id="SSF51161">
    <property type="entry name" value="Trimeric LpxA-like enzymes"/>
    <property type="match status" value="1"/>
</dbReference>
<proteinExistence type="inferred from homology"/>
<keyword evidence="4" id="KW-0012">Acyltransferase</keyword>
<comment type="similarity">
    <text evidence="1">Belongs to the transferase hexapeptide repeat family.</text>
</comment>
<dbReference type="RefSeq" id="WP_271205288.1">
    <property type="nucleotide sequence ID" value="NZ_BSFK01000016.1"/>
</dbReference>
<organism evidence="5 6">
    <name type="scientific">Methylopila jiangsuensis</name>
    <dbReference type="NCBI Taxonomy" id="586230"/>
    <lineage>
        <taxon>Bacteria</taxon>
        <taxon>Pseudomonadati</taxon>
        <taxon>Pseudomonadota</taxon>
        <taxon>Alphaproteobacteria</taxon>
        <taxon>Hyphomicrobiales</taxon>
        <taxon>Methylopilaceae</taxon>
        <taxon>Methylopila</taxon>
    </lineage>
</organism>
<evidence type="ECO:0000313" key="6">
    <source>
        <dbReference type="Proteomes" id="UP001143364"/>
    </source>
</evidence>
<dbReference type="InterPro" id="IPR001451">
    <property type="entry name" value="Hexapep"/>
</dbReference>
<keyword evidence="6" id="KW-1185">Reference proteome</keyword>
<dbReference type="PROSITE" id="PS00101">
    <property type="entry name" value="HEXAPEP_TRANSFERASES"/>
    <property type="match status" value="1"/>
</dbReference>
<evidence type="ECO:0000256" key="3">
    <source>
        <dbReference type="ARBA" id="ARBA00022737"/>
    </source>
</evidence>
<dbReference type="CDD" id="cd03349">
    <property type="entry name" value="LbH_XAT"/>
    <property type="match status" value="1"/>
</dbReference>
<dbReference type="AlphaFoldDB" id="A0A9W6N3V1"/>
<keyword evidence="2" id="KW-0808">Transferase</keyword>
<keyword evidence="3" id="KW-0677">Repeat</keyword>
<sequence length="238" mass="26739">MPIYTKDEALKQLLDNGMSCAKSFNVPDSLQVELPCRLSDLASKHLTVGAFSYFGPYCDIRRGEIGRYCSFGRRVRGAQVEHPTDYVTTHPIAYNPRSLFINNQFFQIAVREREVKNRPRLYVGHDVWVGDGAFIRSGVTIGTGAIVGANSVVVHDVPPYAVVAGSPATIKRMRFDEHTVERLISSRWWEKDIRILADDIGNVSMFLDAIEAQDVPEYAHPKAICKRAGKDSYELKFS</sequence>
<dbReference type="GO" id="GO:0016746">
    <property type="term" value="F:acyltransferase activity"/>
    <property type="evidence" value="ECO:0007669"/>
    <property type="project" value="UniProtKB-KW"/>
</dbReference>
<protein>
    <recommendedName>
        <fullName evidence="7">CatB-related O-acetyltransferase</fullName>
    </recommendedName>
</protein>
<dbReference type="EMBL" id="BSFK01000016">
    <property type="protein sequence ID" value="GLK77439.1"/>
    <property type="molecule type" value="Genomic_DNA"/>
</dbReference>
<evidence type="ECO:0000256" key="1">
    <source>
        <dbReference type="ARBA" id="ARBA00007274"/>
    </source>
</evidence>
<reference evidence="5" key="2">
    <citation type="submission" date="2023-01" db="EMBL/GenBank/DDBJ databases">
        <authorList>
            <person name="Sun Q."/>
            <person name="Evtushenko L."/>
        </authorList>
    </citation>
    <scope>NUCLEOTIDE SEQUENCE</scope>
    <source>
        <strain evidence="5">VKM B-2555</strain>
    </source>
</reference>
<evidence type="ECO:0000256" key="4">
    <source>
        <dbReference type="ARBA" id="ARBA00023315"/>
    </source>
</evidence>
<dbReference type="InterPro" id="IPR011004">
    <property type="entry name" value="Trimer_LpxA-like_sf"/>
</dbReference>